<keyword evidence="3" id="KW-1185">Reference proteome</keyword>
<evidence type="ECO:0000313" key="1">
    <source>
        <dbReference type="EMBL" id="CAJ0868320.1"/>
    </source>
</evidence>
<dbReference type="EMBL" id="CAUDLI010000004">
    <property type="protein sequence ID" value="CAJ0878759.1"/>
    <property type="molecule type" value="Genomic_DNA"/>
</dbReference>
<protein>
    <recommendedName>
        <fullName evidence="5">Polyketide cyclase</fullName>
    </recommendedName>
</protein>
<evidence type="ECO:0000313" key="3">
    <source>
        <dbReference type="Proteomes" id="UP001189792"/>
    </source>
</evidence>
<dbReference type="InterPro" id="IPR023393">
    <property type="entry name" value="START-like_dom_sf"/>
</dbReference>
<accession>A0AAD2BX97</accession>
<dbReference type="Proteomes" id="UP001189792">
    <property type="component" value="Unassembled WGS sequence"/>
</dbReference>
<dbReference type="RefSeq" id="WP_206274791.1">
    <property type="nucleotide sequence ID" value="NZ_CAUDKO010000004.1"/>
</dbReference>
<comment type="caution">
    <text evidence="1">The sequence shown here is derived from an EMBL/GenBank/DDBJ whole genome shotgun (WGS) entry which is preliminary data.</text>
</comment>
<dbReference type="InterPro" id="IPR019587">
    <property type="entry name" value="Polyketide_cyclase/dehydratase"/>
</dbReference>
<dbReference type="SUPFAM" id="SSF55961">
    <property type="entry name" value="Bet v1-like"/>
    <property type="match status" value="1"/>
</dbReference>
<name>A0AAD2BX97_9RALS</name>
<evidence type="ECO:0008006" key="5">
    <source>
        <dbReference type="Google" id="ProtNLM"/>
    </source>
</evidence>
<evidence type="ECO:0000313" key="4">
    <source>
        <dbReference type="Proteomes" id="UP001190491"/>
    </source>
</evidence>
<dbReference type="Pfam" id="PF10604">
    <property type="entry name" value="Polyketide_cyc2"/>
    <property type="match status" value="1"/>
</dbReference>
<reference evidence="1 3" key="1">
    <citation type="submission" date="2023-07" db="EMBL/GenBank/DDBJ databases">
        <authorList>
            <person name="Peeters C."/>
        </authorList>
    </citation>
    <scope>NUCLEOTIDE SEQUENCE</scope>
    <source>
        <strain evidence="2 3">LMG 32965</strain>
        <strain evidence="1">R-77567</strain>
    </source>
</reference>
<sequence>MLKIIAIVIVVAIVAVLGFAATRPDTFRVQREIDIKAPPEKVFALIDDFHRWTAWSPWEKRDPAMKRTYGGPVSGKGANYAWDGSREVGAGRMEIVDAASPSRIQIQLDFLKPFEAHNTAEFTLKPAGDGTHVTWAMYGPSPFISKVMGLFFSMDAMIGKDFEAGLANLKSAAQS</sequence>
<dbReference type="Proteomes" id="UP001190491">
    <property type="component" value="Unassembled WGS sequence"/>
</dbReference>
<proteinExistence type="predicted"/>
<gene>
    <name evidence="2" type="ORF">R77564_02421</name>
    <name evidence="1" type="ORF">R77567_02194</name>
</gene>
<organism evidence="1 4">
    <name type="scientific">Ralstonia flatus</name>
    <dbReference type="NCBI Taxonomy" id="3058601"/>
    <lineage>
        <taxon>Bacteria</taxon>
        <taxon>Pseudomonadati</taxon>
        <taxon>Pseudomonadota</taxon>
        <taxon>Betaproteobacteria</taxon>
        <taxon>Burkholderiales</taxon>
        <taxon>Burkholderiaceae</taxon>
        <taxon>Ralstonia</taxon>
    </lineage>
</organism>
<dbReference type="AlphaFoldDB" id="A0AAD2BX97"/>
<dbReference type="Gene3D" id="3.30.530.20">
    <property type="match status" value="1"/>
</dbReference>
<dbReference type="EMBL" id="CAUDKO010000004">
    <property type="protein sequence ID" value="CAJ0868320.1"/>
    <property type="molecule type" value="Genomic_DNA"/>
</dbReference>
<evidence type="ECO:0000313" key="2">
    <source>
        <dbReference type="EMBL" id="CAJ0878759.1"/>
    </source>
</evidence>
<dbReference type="CDD" id="cd07818">
    <property type="entry name" value="SRPBCC_1"/>
    <property type="match status" value="1"/>
</dbReference>